<evidence type="ECO:0000313" key="2">
    <source>
        <dbReference type="Proteomes" id="UP001148662"/>
    </source>
</evidence>
<accession>A0ACC1RJ67</accession>
<keyword evidence="2" id="KW-1185">Reference proteome</keyword>
<proteinExistence type="predicted"/>
<name>A0ACC1RJ67_9APHY</name>
<protein>
    <submittedName>
        <fullName evidence="1">Uncharacterized protein</fullName>
    </submittedName>
</protein>
<dbReference type="Proteomes" id="UP001148662">
    <property type="component" value="Unassembled WGS sequence"/>
</dbReference>
<gene>
    <name evidence="1" type="ORF">NM688_g9123</name>
</gene>
<organism evidence="1 2">
    <name type="scientific">Phlebia brevispora</name>
    <dbReference type="NCBI Taxonomy" id="194682"/>
    <lineage>
        <taxon>Eukaryota</taxon>
        <taxon>Fungi</taxon>
        <taxon>Dikarya</taxon>
        <taxon>Basidiomycota</taxon>
        <taxon>Agaricomycotina</taxon>
        <taxon>Agaricomycetes</taxon>
        <taxon>Polyporales</taxon>
        <taxon>Meruliaceae</taxon>
        <taxon>Phlebia</taxon>
    </lineage>
</organism>
<evidence type="ECO:0000313" key="1">
    <source>
        <dbReference type="EMBL" id="KAJ3520718.1"/>
    </source>
</evidence>
<reference evidence="1" key="1">
    <citation type="submission" date="2022-07" db="EMBL/GenBank/DDBJ databases">
        <title>Genome Sequence of Phlebia brevispora.</title>
        <authorList>
            <person name="Buettner E."/>
        </authorList>
    </citation>
    <scope>NUCLEOTIDE SEQUENCE</scope>
    <source>
        <strain evidence="1">MPL23</strain>
    </source>
</reference>
<comment type="caution">
    <text evidence="1">The sequence shown here is derived from an EMBL/GenBank/DDBJ whole genome shotgun (WGS) entry which is preliminary data.</text>
</comment>
<dbReference type="EMBL" id="JANHOG010002708">
    <property type="protein sequence ID" value="KAJ3520718.1"/>
    <property type="molecule type" value="Genomic_DNA"/>
</dbReference>
<sequence length="834" mass="93173">MMEVPTRRPSRPTRSIPPPPSIDLPPNGYTADSPTHQPSPALSFQTYATAIDSPSEEPLVESPVSAEFAKDTNAQNQGDIPPGENISPDLTPLRAHYLKKELISLQFREELRALTVVPLNNISTFSYLGPPFAPPPKDAPKLELPFLRFMLRRFVLSFPFLASAPKDFFPEKLQPFMASMLSRNLSSVSPLDNTPEDTEQIARFRLLGKLERNFAMLLTSGTKLAEDEDVVRLTQRDLDRLEMLAKKRANHEQRMKKLFDVNVVCVRSVIEKKRVRNKVHEEFIIRTRRRNQPDVFVSRRYGDFKTLANELRKAHPAEEVPQPPPKDRTYVNVSVSTPPSANASPPSPYGSSMSSPGLNSSMPNSPSFNYAPRAPSRQQSRPMPGMYQLDRTNNGQNLSVDSLQSSSSSSGQFSATFPSSPSFGSAAVQAARLTREKNRLTLRAYLHTLLSSTIFANSPVLKSFLLSGPTRLSEEEREDARRREEADQMREDGRKRFAKEIKDRVEGLRGAVRSVKGELLGKDGLTHVFSIIKLNPDIRSLPDNYKAVIEWARISLASTVFQHFVAADNASESFAGLKRIHGMMPYFMLKAALKISNPIAMIRGVLDLFLAQPFGGKSLLQRMFAGSLQEEVKALEDDIESVKGKIDDPVMCEKVRLFMYAPREIQAVYKADAVAEGVHVLTVVLRSGEAPPLNRAQMQRVHRADVAYKAYLSTHPDSDDEGPEDDDAWLYEDLLLLAKLYARMRDREELISLIFEGTTANLLRDIITIFYSPLAQVYRAASIADSLSDLQNFINDLIRTVESTEELSQQDPAKTCIRRARASSTASCAGSSSS</sequence>